<protein>
    <submittedName>
        <fullName evidence="2">Uncharacterized protein</fullName>
    </submittedName>
</protein>
<keyword evidence="1" id="KW-1133">Transmembrane helix</keyword>
<comment type="caution">
    <text evidence="2">The sequence shown here is derived from an EMBL/GenBank/DDBJ whole genome shotgun (WGS) entry which is preliminary data.</text>
</comment>
<accession>A0ABS5MPG4</accession>
<sequence>MLKKQDEMERQHVFIASKYTVVYFIFALVIYNLYTKFTTGEFNVVWLILLVGIIIFLGIQTYFKVITKT</sequence>
<evidence type="ECO:0000313" key="2">
    <source>
        <dbReference type="EMBL" id="MBS3697820.1"/>
    </source>
</evidence>
<organism evidence="2 3">
    <name type="scientific">Mammaliicoccus fleurettii</name>
    <dbReference type="NCBI Taxonomy" id="150056"/>
    <lineage>
        <taxon>Bacteria</taxon>
        <taxon>Bacillati</taxon>
        <taxon>Bacillota</taxon>
        <taxon>Bacilli</taxon>
        <taxon>Bacillales</taxon>
        <taxon>Staphylococcaceae</taxon>
        <taxon>Mammaliicoccus</taxon>
    </lineage>
</organism>
<keyword evidence="1" id="KW-0472">Membrane</keyword>
<dbReference type="EMBL" id="JAGXBM010000017">
    <property type="protein sequence ID" value="MBS3697820.1"/>
    <property type="molecule type" value="Genomic_DNA"/>
</dbReference>
<gene>
    <name evidence="2" type="ORF">JJQ58_10115</name>
</gene>
<evidence type="ECO:0000313" key="3">
    <source>
        <dbReference type="Proteomes" id="UP000681586"/>
    </source>
</evidence>
<evidence type="ECO:0000256" key="1">
    <source>
        <dbReference type="SAM" id="Phobius"/>
    </source>
</evidence>
<keyword evidence="1" id="KW-0812">Transmembrane</keyword>
<keyword evidence="3" id="KW-1185">Reference proteome</keyword>
<feature type="transmembrane region" description="Helical" evidence="1">
    <location>
        <begin position="43"/>
        <end position="63"/>
    </location>
</feature>
<feature type="transmembrane region" description="Helical" evidence="1">
    <location>
        <begin position="12"/>
        <end position="31"/>
    </location>
</feature>
<reference evidence="2 3" key="1">
    <citation type="submission" date="2021-05" db="EMBL/GenBank/DDBJ databases">
        <title>Staphylococcus fleurettii isolated from lake water in First Nation community in Manitoba, Canada.</title>
        <authorList>
            <person name="Bashar S."/>
            <person name="Murdock A."/>
            <person name="Patidar R."/>
            <person name="Golding G."/>
            <person name="Farenhorst A."/>
            <person name="Kumar A."/>
        </authorList>
    </citation>
    <scope>NUCLEOTIDE SEQUENCE [LARGE SCALE GENOMIC DNA]</scope>
    <source>
        <strain evidence="2 3">SF002</strain>
    </source>
</reference>
<proteinExistence type="predicted"/>
<name>A0ABS5MPG4_9STAP</name>
<dbReference type="Proteomes" id="UP000681586">
    <property type="component" value="Unassembled WGS sequence"/>
</dbReference>